<evidence type="ECO:0000256" key="4">
    <source>
        <dbReference type="ARBA" id="ARBA00023110"/>
    </source>
</evidence>
<dbReference type="PANTHER" id="PTHR43811:SF19">
    <property type="entry name" value="39 KDA FK506-BINDING NUCLEAR PROTEIN"/>
    <property type="match status" value="1"/>
</dbReference>
<evidence type="ECO:0000256" key="5">
    <source>
        <dbReference type="ARBA" id="ARBA00023235"/>
    </source>
</evidence>
<keyword evidence="11" id="KW-1185">Reference proteome</keyword>
<evidence type="ECO:0000256" key="1">
    <source>
        <dbReference type="ARBA" id="ARBA00000971"/>
    </source>
</evidence>
<evidence type="ECO:0000259" key="9">
    <source>
        <dbReference type="PROSITE" id="PS50059"/>
    </source>
</evidence>
<accession>A0A1Y0CXB3</accession>
<dbReference type="OrthoDB" id="9814548at2"/>
<dbReference type="SUPFAM" id="SSF54534">
    <property type="entry name" value="FKBP-like"/>
    <property type="match status" value="1"/>
</dbReference>
<sequence>MKKLLQVSLLASAVIMGLSGCNDDKATNAPAVEKKAAATQERSASDLSSFEAKSAYAIGLSMGRYIGSTLEKQQELGVDLDNDTILEGVRDGFTDKGSMSDEEIQEALMAYDTHINELIETQAKEEADKNLAEGEKFLAENAKRDGVKVTESGLQYEVLSEGKGDKPKAEDVVTVHYVGTLIDGTEFDSSIARGEPTSFPLNQVIPGWTEGVQLMPVGAKYKFVIPSELAYGENGASTIPGNAVLVFEVELLEIEASEQDAAATNAPSEEKAAATKDDTNAESGADNAAEDAKESKESAEKAEADTAQDAAKPATE</sequence>
<dbReference type="Proteomes" id="UP000243793">
    <property type="component" value="Chromosome"/>
</dbReference>
<dbReference type="KEGG" id="ocm:CBP12_07290"/>
<evidence type="ECO:0000313" key="11">
    <source>
        <dbReference type="Proteomes" id="UP000243793"/>
    </source>
</evidence>
<dbReference type="InterPro" id="IPR046357">
    <property type="entry name" value="PPIase_dom_sf"/>
</dbReference>
<dbReference type="InterPro" id="IPR001179">
    <property type="entry name" value="PPIase_FKBP_dom"/>
</dbReference>
<dbReference type="Gene3D" id="1.10.287.460">
    <property type="entry name" value="Peptidyl-prolyl cis-trans isomerase, FKBP-type, N-terminal domain"/>
    <property type="match status" value="1"/>
</dbReference>
<organism evidence="10 11">
    <name type="scientific">Oceanisphaera avium</name>
    <dbReference type="NCBI Taxonomy" id="1903694"/>
    <lineage>
        <taxon>Bacteria</taxon>
        <taxon>Pseudomonadati</taxon>
        <taxon>Pseudomonadota</taxon>
        <taxon>Gammaproteobacteria</taxon>
        <taxon>Aeromonadales</taxon>
        <taxon>Aeromonadaceae</taxon>
        <taxon>Oceanisphaera</taxon>
    </lineage>
</organism>
<gene>
    <name evidence="10" type="ORF">CBP12_07290</name>
</gene>
<dbReference type="PANTHER" id="PTHR43811">
    <property type="entry name" value="FKBP-TYPE PEPTIDYL-PROLYL CIS-TRANS ISOMERASE FKPA"/>
    <property type="match status" value="1"/>
</dbReference>
<dbReference type="GO" id="GO:0006457">
    <property type="term" value="P:protein folding"/>
    <property type="evidence" value="ECO:0007669"/>
    <property type="project" value="InterPro"/>
</dbReference>
<dbReference type="EC" id="5.2.1.8" evidence="7"/>
<dbReference type="Pfam" id="PF00254">
    <property type="entry name" value="FKBP_C"/>
    <property type="match status" value="1"/>
</dbReference>
<dbReference type="Gene3D" id="3.10.50.40">
    <property type="match status" value="1"/>
</dbReference>
<evidence type="ECO:0000256" key="3">
    <source>
        <dbReference type="ARBA" id="ARBA00022729"/>
    </source>
</evidence>
<feature type="domain" description="PPIase FKBP-type" evidence="9">
    <location>
        <begin position="170"/>
        <end position="255"/>
    </location>
</feature>
<dbReference type="InterPro" id="IPR036944">
    <property type="entry name" value="PPIase_FKBP_N_sf"/>
</dbReference>
<reference evidence="11" key="1">
    <citation type="submission" date="2017-05" db="EMBL/GenBank/DDBJ databases">
        <authorList>
            <person name="Sung H."/>
        </authorList>
    </citation>
    <scope>NUCLEOTIDE SEQUENCE [LARGE SCALE GENOMIC DNA]</scope>
    <source>
        <strain evidence="11">AMac2203</strain>
    </source>
</reference>
<comment type="similarity">
    <text evidence="2 7">Belongs to the FKBP-type PPIase family.</text>
</comment>
<dbReference type="EMBL" id="CP021376">
    <property type="protein sequence ID" value="ART79973.1"/>
    <property type="molecule type" value="Genomic_DNA"/>
</dbReference>
<feature type="region of interest" description="Disordered" evidence="8">
    <location>
        <begin position="259"/>
        <end position="316"/>
    </location>
</feature>
<dbReference type="NCBIfam" id="NF008150">
    <property type="entry name" value="PRK10902.1"/>
    <property type="match status" value="1"/>
</dbReference>
<keyword evidence="5 6" id="KW-0413">Isomerase</keyword>
<evidence type="ECO:0000256" key="8">
    <source>
        <dbReference type="SAM" id="MobiDB-lite"/>
    </source>
</evidence>
<dbReference type="GO" id="GO:0003755">
    <property type="term" value="F:peptidyl-prolyl cis-trans isomerase activity"/>
    <property type="evidence" value="ECO:0007669"/>
    <property type="project" value="UniProtKB-UniRule"/>
</dbReference>
<protein>
    <recommendedName>
        <fullName evidence="7">Peptidyl-prolyl cis-trans isomerase</fullName>
        <ecNumber evidence="7">5.2.1.8</ecNumber>
    </recommendedName>
</protein>
<dbReference type="Pfam" id="PF01346">
    <property type="entry name" value="FKBP_N"/>
    <property type="match status" value="1"/>
</dbReference>
<proteinExistence type="inferred from homology"/>
<feature type="compositionally biased region" description="Basic and acidic residues" evidence="8">
    <location>
        <begin position="268"/>
        <end position="279"/>
    </location>
</feature>
<keyword evidence="4 6" id="KW-0697">Rotamase</keyword>
<dbReference type="FunFam" id="3.10.50.40:FF:000045">
    <property type="entry name" value="Peptidyl-prolyl cis-trans isomerase"/>
    <property type="match status" value="1"/>
</dbReference>
<feature type="compositionally biased region" description="Basic and acidic residues" evidence="8">
    <location>
        <begin position="290"/>
        <end position="304"/>
    </location>
</feature>
<dbReference type="InterPro" id="IPR000774">
    <property type="entry name" value="PPIase_FKBP_N"/>
</dbReference>
<evidence type="ECO:0000256" key="2">
    <source>
        <dbReference type="ARBA" id="ARBA00006577"/>
    </source>
</evidence>
<evidence type="ECO:0000256" key="6">
    <source>
        <dbReference type="PROSITE-ProRule" id="PRU00277"/>
    </source>
</evidence>
<evidence type="ECO:0000313" key="10">
    <source>
        <dbReference type="EMBL" id="ART79973.1"/>
    </source>
</evidence>
<dbReference type="PROSITE" id="PS51257">
    <property type="entry name" value="PROKAR_LIPOPROTEIN"/>
    <property type="match status" value="1"/>
</dbReference>
<keyword evidence="3" id="KW-0732">Signal</keyword>
<name>A0A1Y0CXB3_9GAMM</name>
<dbReference type="AlphaFoldDB" id="A0A1Y0CXB3"/>
<comment type="catalytic activity">
    <reaction evidence="1 6 7">
        <text>[protein]-peptidylproline (omega=180) = [protein]-peptidylproline (omega=0)</text>
        <dbReference type="Rhea" id="RHEA:16237"/>
        <dbReference type="Rhea" id="RHEA-COMP:10747"/>
        <dbReference type="Rhea" id="RHEA-COMP:10748"/>
        <dbReference type="ChEBI" id="CHEBI:83833"/>
        <dbReference type="ChEBI" id="CHEBI:83834"/>
        <dbReference type="EC" id="5.2.1.8"/>
    </reaction>
</comment>
<dbReference type="PROSITE" id="PS50059">
    <property type="entry name" value="FKBP_PPIASE"/>
    <property type="match status" value="1"/>
</dbReference>
<evidence type="ECO:0000256" key="7">
    <source>
        <dbReference type="RuleBase" id="RU003915"/>
    </source>
</evidence>